<dbReference type="AlphaFoldDB" id="A0A7J4MW08"/>
<organism evidence="1 2">
    <name type="scientific">Methanothermobacter thermautotrophicus</name>
    <name type="common">Methanobacterium thermoformicicum</name>
    <dbReference type="NCBI Taxonomy" id="145262"/>
    <lineage>
        <taxon>Archaea</taxon>
        <taxon>Methanobacteriati</taxon>
        <taxon>Methanobacteriota</taxon>
        <taxon>Methanomada group</taxon>
        <taxon>Methanobacteria</taxon>
        <taxon>Methanobacteriales</taxon>
        <taxon>Methanobacteriaceae</taxon>
        <taxon>Methanothermobacter</taxon>
    </lineage>
</organism>
<comment type="caution">
    <text evidence="1">The sequence shown here is derived from an EMBL/GenBank/DDBJ whole genome shotgun (WGS) entry which is preliminary data.</text>
</comment>
<evidence type="ECO:0000313" key="1">
    <source>
        <dbReference type="EMBL" id="HIH64929.1"/>
    </source>
</evidence>
<feature type="non-terminal residue" evidence="1">
    <location>
        <position position="1"/>
    </location>
</feature>
<evidence type="ECO:0000313" key="2">
    <source>
        <dbReference type="Proteomes" id="UP000538031"/>
    </source>
</evidence>
<gene>
    <name evidence="1" type="ORF">HA285_04955</name>
</gene>
<reference evidence="2" key="1">
    <citation type="journal article" date="2020" name="bioRxiv">
        <title>A rank-normalized archaeal taxonomy based on genome phylogeny resolves widespread incomplete and uneven classifications.</title>
        <authorList>
            <person name="Rinke C."/>
            <person name="Chuvochina M."/>
            <person name="Mussig A.J."/>
            <person name="Chaumeil P.-A."/>
            <person name="Waite D.W."/>
            <person name="Whitman W.B."/>
            <person name="Parks D.H."/>
            <person name="Hugenholtz P."/>
        </authorList>
    </citation>
    <scope>NUCLEOTIDE SEQUENCE [LARGE SCALE GENOMIC DNA]</scope>
</reference>
<proteinExistence type="predicted"/>
<dbReference type="Proteomes" id="UP000538031">
    <property type="component" value="Unassembled WGS sequence"/>
</dbReference>
<name>A0A7J4MW08_METTF</name>
<accession>A0A7J4MW08</accession>
<dbReference type="EMBL" id="DUHT01000053">
    <property type="protein sequence ID" value="HIH64929.1"/>
    <property type="molecule type" value="Genomic_DNA"/>
</dbReference>
<sequence length="29" mass="3347">KSVEKDDDGQYPETAISNIRVIKKEKLEL</sequence>
<protein>
    <submittedName>
        <fullName evidence="1">Cyclic pyranopterin monophosphate synthase MoaC</fullName>
    </submittedName>
</protein>